<organism evidence="3">
    <name type="scientific">marine sediment metagenome</name>
    <dbReference type="NCBI Taxonomy" id="412755"/>
    <lineage>
        <taxon>unclassified sequences</taxon>
        <taxon>metagenomes</taxon>
        <taxon>ecological metagenomes</taxon>
    </lineage>
</organism>
<reference evidence="3" key="1">
    <citation type="journal article" date="2014" name="Front. Microbiol.">
        <title>High frequency of phylogenetically diverse reductive dehalogenase-homologous genes in deep subseafloor sedimentary metagenomes.</title>
        <authorList>
            <person name="Kawai M."/>
            <person name="Futagami T."/>
            <person name="Toyoda A."/>
            <person name="Takaki Y."/>
            <person name="Nishi S."/>
            <person name="Hori S."/>
            <person name="Arai W."/>
            <person name="Tsubouchi T."/>
            <person name="Morono Y."/>
            <person name="Uchiyama I."/>
            <person name="Ito T."/>
            <person name="Fujiyama A."/>
            <person name="Inagaki F."/>
            <person name="Takami H."/>
        </authorList>
    </citation>
    <scope>NUCLEOTIDE SEQUENCE</scope>
    <source>
        <strain evidence="3">Expedition CK06-06</strain>
    </source>
</reference>
<dbReference type="AlphaFoldDB" id="X1IZR6"/>
<feature type="region of interest" description="Disordered" evidence="1">
    <location>
        <begin position="1"/>
        <end position="29"/>
    </location>
</feature>
<dbReference type="Gene3D" id="3.40.50.920">
    <property type="match status" value="1"/>
</dbReference>
<dbReference type="InterPro" id="IPR029061">
    <property type="entry name" value="THDP-binding"/>
</dbReference>
<feature type="non-terminal residue" evidence="3">
    <location>
        <position position="260"/>
    </location>
</feature>
<dbReference type="EMBL" id="BARU01033021">
    <property type="protein sequence ID" value="GAH63028.1"/>
    <property type="molecule type" value="Genomic_DNA"/>
</dbReference>
<evidence type="ECO:0000259" key="2">
    <source>
        <dbReference type="Pfam" id="PF17147"/>
    </source>
</evidence>
<feature type="domain" description="Pyruvate:ferredoxin oxidoreductase core" evidence="2">
    <location>
        <begin position="124"/>
        <end position="183"/>
    </location>
</feature>
<feature type="non-terminal residue" evidence="3">
    <location>
        <position position="1"/>
    </location>
</feature>
<dbReference type="InterPro" id="IPR009014">
    <property type="entry name" value="Transketo_C/PFOR_II"/>
</dbReference>
<evidence type="ECO:0000256" key="1">
    <source>
        <dbReference type="SAM" id="MobiDB-lite"/>
    </source>
</evidence>
<evidence type="ECO:0000313" key="3">
    <source>
        <dbReference type="EMBL" id="GAH63028.1"/>
    </source>
</evidence>
<feature type="compositionally biased region" description="Basic and acidic residues" evidence="1">
    <location>
        <begin position="1"/>
        <end position="13"/>
    </location>
</feature>
<accession>X1IZR6</accession>
<gene>
    <name evidence="3" type="ORF">S03H2_51996</name>
</gene>
<sequence>DPEGHSSGDEADSRWIANSEGIPLLEPESPQEAKEMVKWAFDLSEEFNGFFLVRSSTRLSLSSGPVTLDNIPHVAKKAYFDTSQCISPYLARPHHINVLERLAKVEKIFEKSSFNWYRGPENPELIIICSGVGSRYSLETVESLNLRKSVGILKLGTLWPFPKGLVKEYLSKTNQVLIVEEVDPFLETFVKETAFESAKAPGSLKVYGKGSGHVPEVGELKPEIVLKALATLLGIEYPVRDINYNRKAGDAAAKLLIDRG</sequence>
<name>X1IZR6_9ZZZZ</name>
<dbReference type="SUPFAM" id="SSF52518">
    <property type="entry name" value="Thiamin diphosphate-binding fold (THDP-binding)"/>
    <property type="match status" value="1"/>
</dbReference>
<protein>
    <recommendedName>
        <fullName evidence="2">Pyruvate:ferredoxin oxidoreductase core domain-containing protein</fullName>
    </recommendedName>
</protein>
<comment type="caution">
    <text evidence="3">The sequence shown here is derived from an EMBL/GenBank/DDBJ whole genome shotgun (WGS) entry which is preliminary data.</text>
</comment>
<dbReference type="InterPro" id="IPR033412">
    <property type="entry name" value="PFOR_II"/>
</dbReference>
<dbReference type="Pfam" id="PF17147">
    <property type="entry name" value="PFOR_II"/>
    <property type="match status" value="1"/>
</dbReference>
<proteinExistence type="predicted"/>
<dbReference type="SUPFAM" id="SSF52922">
    <property type="entry name" value="TK C-terminal domain-like"/>
    <property type="match status" value="1"/>
</dbReference>
<dbReference type="Gene3D" id="3.40.50.970">
    <property type="match status" value="1"/>
</dbReference>